<organism evidence="2 3">
    <name type="scientific">Araneus ventricosus</name>
    <name type="common">Orbweaver spider</name>
    <name type="synonym">Epeira ventricosa</name>
    <dbReference type="NCBI Taxonomy" id="182803"/>
    <lineage>
        <taxon>Eukaryota</taxon>
        <taxon>Metazoa</taxon>
        <taxon>Ecdysozoa</taxon>
        <taxon>Arthropoda</taxon>
        <taxon>Chelicerata</taxon>
        <taxon>Arachnida</taxon>
        <taxon>Araneae</taxon>
        <taxon>Araneomorphae</taxon>
        <taxon>Entelegynae</taxon>
        <taxon>Araneoidea</taxon>
        <taxon>Araneidae</taxon>
        <taxon>Araneus</taxon>
    </lineage>
</organism>
<evidence type="ECO:0000313" key="3">
    <source>
        <dbReference type="Proteomes" id="UP000499080"/>
    </source>
</evidence>
<reference evidence="2 3" key="1">
    <citation type="journal article" date="2019" name="Sci. Rep.">
        <title>Orb-weaving spider Araneus ventricosus genome elucidates the spidroin gene catalogue.</title>
        <authorList>
            <person name="Kono N."/>
            <person name="Nakamura H."/>
            <person name="Ohtoshi R."/>
            <person name="Moran D.A.P."/>
            <person name="Shinohara A."/>
            <person name="Yoshida Y."/>
            <person name="Fujiwara M."/>
            <person name="Mori M."/>
            <person name="Tomita M."/>
            <person name="Arakawa K."/>
        </authorList>
    </citation>
    <scope>NUCLEOTIDE SEQUENCE [LARGE SCALE GENOMIC DNA]</scope>
</reference>
<keyword evidence="1" id="KW-1133">Transmembrane helix</keyword>
<comment type="caution">
    <text evidence="2">The sequence shown here is derived from an EMBL/GenBank/DDBJ whole genome shotgun (WGS) entry which is preliminary data.</text>
</comment>
<keyword evidence="1" id="KW-0812">Transmembrane</keyword>
<dbReference type="AlphaFoldDB" id="A0A4Y2S5T1"/>
<keyword evidence="1" id="KW-0472">Membrane</keyword>
<keyword evidence="3" id="KW-1185">Reference proteome</keyword>
<proteinExistence type="predicted"/>
<gene>
    <name evidence="2" type="ORF">AVEN_207262_1</name>
</gene>
<name>A0A4Y2S5T1_ARAVE</name>
<dbReference type="EMBL" id="BGPR01019930">
    <property type="protein sequence ID" value="GBN83357.1"/>
    <property type="molecule type" value="Genomic_DNA"/>
</dbReference>
<evidence type="ECO:0000313" key="2">
    <source>
        <dbReference type="EMBL" id="GBN83357.1"/>
    </source>
</evidence>
<accession>A0A4Y2S5T1</accession>
<dbReference type="Proteomes" id="UP000499080">
    <property type="component" value="Unassembled WGS sequence"/>
</dbReference>
<evidence type="ECO:0000256" key="1">
    <source>
        <dbReference type="SAM" id="Phobius"/>
    </source>
</evidence>
<sequence length="99" mass="11139">MVSNRNSTGCCGIYPSENTQISSEINIKTFVRSLLNISADHSVLTSRDSKTNFSSLMKQEEEERALVRNQSGDYNSYVKAVVLPFICLFVSAIPHYTER</sequence>
<feature type="transmembrane region" description="Helical" evidence="1">
    <location>
        <begin position="77"/>
        <end position="96"/>
    </location>
</feature>
<protein>
    <submittedName>
        <fullName evidence="2">Uncharacterized protein</fullName>
    </submittedName>
</protein>